<comment type="caution">
    <text evidence="2">The sequence shown here is derived from an EMBL/GenBank/DDBJ whole genome shotgun (WGS) entry which is preliminary data.</text>
</comment>
<dbReference type="EMBL" id="JAWDGP010007852">
    <property type="protein sequence ID" value="KAK3702637.1"/>
    <property type="molecule type" value="Genomic_DNA"/>
</dbReference>
<gene>
    <name evidence="2" type="ORF">RRG08_042625</name>
</gene>
<protein>
    <recommendedName>
        <fullName evidence="4">HAT C-terminal dimerisation domain-containing protein</fullName>
    </recommendedName>
</protein>
<reference evidence="2" key="1">
    <citation type="journal article" date="2023" name="G3 (Bethesda)">
        <title>A reference genome for the long-term kleptoplast-retaining sea slug Elysia crispata morphotype clarki.</title>
        <authorList>
            <person name="Eastman K.E."/>
            <person name="Pendleton A.L."/>
            <person name="Shaikh M.A."/>
            <person name="Suttiyut T."/>
            <person name="Ogas R."/>
            <person name="Tomko P."/>
            <person name="Gavelis G."/>
            <person name="Widhalm J.R."/>
            <person name="Wisecaver J.H."/>
        </authorList>
    </citation>
    <scope>NUCLEOTIDE SEQUENCE</scope>
    <source>
        <strain evidence="2">ECLA1</strain>
    </source>
</reference>
<evidence type="ECO:0008006" key="4">
    <source>
        <dbReference type="Google" id="ProtNLM"/>
    </source>
</evidence>
<accession>A0AAE1CKC8</accession>
<sequence length="252" mass="28766">MRITLWTKRLIAEFQVTCFRPLCLSCGTYLQKKLPIENNLVQALSALDPIAHGHTAAEEAMKKLAEYFPTLIGPEREEQFTSEVRQYYLCQNLSPSDEVQLDHWWKNVMKVIETPTLSSVVKACLSIFCAPAVEQSFSMINHIINTKTNRLDITTYAAYQGIKYHLLARKISSIEMFRRTDIVFSPVDKAMVFHIQTARRRAMMNTSQGPRGKKTTAHKKAEEQIVAITNNNKKRAAEDISLLEPPAPKRLK</sequence>
<dbReference type="Proteomes" id="UP001283361">
    <property type="component" value="Unassembled WGS sequence"/>
</dbReference>
<feature type="region of interest" description="Disordered" evidence="1">
    <location>
        <begin position="202"/>
        <end position="221"/>
    </location>
</feature>
<organism evidence="2 3">
    <name type="scientific">Elysia crispata</name>
    <name type="common">lettuce slug</name>
    <dbReference type="NCBI Taxonomy" id="231223"/>
    <lineage>
        <taxon>Eukaryota</taxon>
        <taxon>Metazoa</taxon>
        <taxon>Spiralia</taxon>
        <taxon>Lophotrochozoa</taxon>
        <taxon>Mollusca</taxon>
        <taxon>Gastropoda</taxon>
        <taxon>Heterobranchia</taxon>
        <taxon>Euthyneura</taxon>
        <taxon>Panpulmonata</taxon>
        <taxon>Sacoglossa</taxon>
        <taxon>Placobranchoidea</taxon>
        <taxon>Plakobranchidae</taxon>
        <taxon>Elysia</taxon>
    </lineage>
</organism>
<proteinExistence type="predicted"/>
<evidence type="ECO:0000313" key="3">
    <source>
        <dbReference type="Proteomes" id="UP001283361"/>
    </source>
</evidence>
<evidence type="ECO:0000313" key="2">
    <source>
        <dbReference type="EMBL" id="KAK3702637.1"/>
    </source>
</evidence>
<name>A0AAE1CKC8_9GAST</name>
<evidence type="ECO:0000256" key="1">
    <source>
        <dbReference type="SAM" id="MobiDB-lite"/>
    </source>
</evidence>
<keyword evidence="3" id="KW-1185">Reference proteome</keyword>
<dbReference type="AlphaFoldDB" id="A0AAE1CKC8"/>